<evidence type="ECO:0000256" key="8">
    <source>
        <dbReference type="ARBA" id="ARBA00022777"/>
    </source>
</evidence>
<organism evidence="15 16">
    <name type="scientific">Raphanus sativus</name>
    <name type="common">Radish</name>
    <name type="synonym">Raphanus raphanistrum var. sativus</name>
    <dbReference type="NCBI Taxonomy" id="3726"/>
    <lineage>
        <taxon>Eukaryota</taxon>
        <taxon>Viridiplantae</taxon>
        <taxon>Streptophyta</taxon>
        <taxon>Embryophyta</taxon>
        <taxon>Tracheophyta</taxon>
        <taxon>Spermatophyta</taxon>
        <taxon>Magnoliopsida</taxon>
        <taxon>eudicotyledons</taxon>
        <taxon>Gunneridae</taxon>
        <taxon>Pentapetalae</taxon>
        <taxon>rosids</taxon>
        <taxon>malvids</taxon>
        <taxon>Brassicales</taxon>
        <taxon>Brassicaceae</taxon>
        <taxon>Brassiceae</taxon>
        <taxon>Raphanus</taxon>
    </lineage>
</organism>
<keyword evidence="10" id="KW-1133">Transmembrane helix</keyword>
<dbReference type="RefSeq" id="XP_018480138.2">
    <property type="nucleotide sequence ID" value="XM_018624636.2"/>
</dbReference>
<dbReference type="EC" id="2.7.11.1" evidence="2"/>
<evidence type="ECO:0000256" key="4">
    <source>
        <dbReference type="ARBA" id="ARBA00022553"/>
    </source>
</evidence>
<comment type="catalytic activity">
    <reaction evidence="12">
        <text>L-threonyl-[protein] + ATP = O-phospho-L-threonyl-[protein] + ADP + H(+)</text>
        <dbReference type="Rhea" id="RHEA:46608"/>
        <dbReference type="Rhea" id="RHEA-COMP:11060"/>
        <dbReference type="Rhea" id="RHEA-COMP:11605"/>
        <dbReference type="ChEBI" id="CHEBI:15378"/>
        <dbReference type="ChEBI" id="CHEBI:30013"/>
        <dbReference type="ChEBI" id="CHEBI:30616"/>
        <dbReference type="ChEBI" id="CHEBI:61977"/>
        <dbReference type="ChEBI" id="CHEBI:456216"/>
        <dbReference type="EC" id="2.7.11.1"/>
    </reaction>
</comment>
<evidence type="ECO:0000256" key="1">
    <source>
        <dbReference type="ARBA" id="ARBA00004167"/>
    </source>
</evidence>
<dbReference type="AlphaFoldDB" id="A0A6J0N8H2"/>
<dbReference type="GeneID" id="108851233"/>
<keyword evidence="15" id="KW-1185">Reference proteome</keyword>
<dbReference type="OrthoDB" id="1105505at2759"/>
<evidence type="ECO:0000313" key="15">
    <source>
        <dbReference type="Proteomes" id="UP000504610"/>
    </source>
</evidence>
<sequence length="267" mass="29789">MSLIMMLGGNFSSLIASRLMSLDMSMERQHPPETTTLHGGNVMVLLSYGSTALLRNHYSNHLSRPVEQPEIYGYASRTSSVTTRNPAFTAFPRITIHRDIKATHVFLGKNGTAKLTEFSIAVTLPEGKSWIEEMVVGTYGCADTIYKSTGILTEYSDVYSFGILMLVLLMGRPPVLYGPDRRLDHGSDILDYVKDLQERGEPVEFGGDSNDMRPGQMNMFLDLALRCFEDWNEDRPKMILVAKQIKLIEQASPGSEMPENGSENAQI</sequence>
<dbReference type="PANTHER" id="PTHR47984">
    <property type="entry name" value="OS01G0323000 PROTEIN"/>
    <property type="match status" value="1"/>
</dbReference>
<evidence type="ECO:0000256" key="11">
    <source>
        <dbReference type="ARBA" id="ARBA00023136"/>
    </source>
</evidence>
<evidence type="ECO:0000256" key="5">
    <source>
        <dbReference type="ARBA" id="ARBA00022679"/>
    </source>
</evidence>
<dbReference type="KEGG" id="rsz:108851233"/>
<keyword evidence="11" id="KW-0472">Membrane</keyword>
<name>A0A6J0N8H2_RAPSA</name>
<evidence type="ECO:0000313" key="17">
    <source>
        <dbReference type="RefSeq" id="XP_056865847.1"/>
    </source>
</evidence>
<keyword evidence="5" id="KW-0808">Transferase</keyword>
<evidence type="ECO:0000256" key="9">
    <source>
        <dbReference type="ARBA" id="ARBA00022840"/>
    </source>
</evidence>
<evidence type="ECO:0000259" key="14">
    <source>
        <dbReference type="PROSITE" id="PS50011"/>
    </source>
</evidence>
<evidence type="ECO:0000256" key="12">
    <source>
        <dbReference type="ARBA" id="ARBA00047899"/>
    </source>
</evidence>
<dbReference type="InterPro" id="IPR000719">
    <property type="entry name" value="Prot_kinase_dom"/>
</dbReference>
<proteinExistence type="predicted"/>
<dbReference type="RefSeq" id="XP_056865847.1">
    <property type="nucleotide sequence ID" value="XM_057009867.1"/>
</dbReference>
<evidence type="ECO:0000256" key="13">
    <source>
        <dbReference type="ARBA" id="ARBA00048679"/>
    </source>
</evidence>
<dbReference type="Proteomes" id="UP000504610">
    <property type="component" value="Chromosome 4"/>
</dbReference>
<comment type="subcellular location">
    <subcellularLocation>
        <location evidence="1">Membrane</location>
        <topology evidence="1">Single-pass membrane protein</topology>
    </subcellularLocation>
</comment>
<evidence type="ECO:0000256" key="3">
    <source>
        <dbReference type="ARBA" id="ARBA00022527"/>
    </source>
</evidence>
<dbReference type="GO" id="GO:0005524">
    <property type="term" value="F:ATP binding"/>
    <property type="evidence" value="ECO:0007669"/>
    <property type="project" value="UniProtKB-KW"/>
</dbReference>
<evidence type="ECO:0000313" key="16">
    <source>
        <dbReference type="RefSeq" id="XP_018480138.2"/>
    </source>
</evidence>
<evidence type="ECO:0000256" key="6">
    <source>
        <dbReference type="ARBA" id="ARBA00022692"/>
    </source>
</evidence>
<gene>
    <name evidence="16" type="primary">LOC108851233</name>
    <name evidence="17" type="synonym">LOC130511937</name>
</gene>
<comment type="catalytic activity">
    <reaction evidence="13">
        <text>L-seryl-[protein] + ATP = O-phospho-L-seryl-[protein] + ADP + H(+)</text>
        <dbReference type="Rhea" id="RHEA:17989"/>
        <dbReference type="Rhea" id="RHEA-COMP:9863"/>
        <dbReference type="Rhea" id="RHEA-COMP:11604"/>
        <dbReference type="ChEBI" id="CHEBI:15378"/>
        <dbReference type="ChEBI" id="CHEBI:29999"/>
        <dbReference type="ChEBI" id="CHEBI:30616"/>
        <dbReference type="ChEBI" id="CHEBI:83421"/>
        <dbReference type="ChEBI" id="CHEBI:456216"/>
        <dbReference type="EC" id="2.7.11.1"/>
    </reaction>
</comment>
<keyword evidence="3" id="KW-0723">Serine/threonine-protein kinase</keyword>
<dbReference type="SUPFAM" id="SSF56112">
    <property type="entry name" value="Protein kinase-like (PK-like)"/>
    <property type="match status" value="1"/>
</dbReference>
<dbReference type="GO" id="GO:0004674">
    <property type="term" value="F:protein serine/threonine kinase activity"/>
    <property type="evidence" value="ECO:0007669"/>
    <property type="project" value="UniProtKB-KW"/>
</dbReference>
<dbReference type="GO" id="GO:0016020">
    <property type="term" value="C:membrane"/>
    <property type="evidence" value="ECO:0007669"/>
    <property type="project" value="UniProtKB-SubCell"/>
</dbReference>
<evidence type="ECO:0000256" key="2">
    <source>
        <dbReference type="ARBA" id="ARBA00012513"/>
    </source>
</evidence>
<reference evidence="16 17" key="2">
    <citation type="submission" date="2025-04" db="UniProtKB">
        <authorList>
            <consortium name="RefSeq"/>
        </authorList>
    </citation>
    <scope>IDENTIFICATION</scope>
    <source>
        <tissue evidence="16 17">Leaf</tissue>
    </source>
</reference>
<protein>
    <recommendedName>
        <fullName evidence="2">non-specific serine/threonine protein kinase</fullName>
        <ecNumber evidence="2">2.7.11.1</ecNumber>
    </recommendedName>
</protein>
<reference evidence="15" key="1">
    <citation type="journal article" date="2019" name="Database">
        <title>The radish genome database (RadishGD): an integrated information resource for radish genomics.</title>
        <authorList>
            <person name="Yu H.J."/>
            <person name="Baek S."/>
            <person name="Lee Y.J."/>
            <person name="Cho A."/>
            <person name="Mun J.H."/>
        </authorList>
    </citation>
    <scope>NUCLEOTIDE SEQUENCE [LARGE SCALE GENOMIC DNA]</scope>
    <source>
        <strain evidence="15">cv. WK10039</strain>
    </source>
</reference>
<accession>A0A6J0N8H2</accession>
<dbReference type="InterPro" id="IPR011009">
    <property type="entry name" value="Kinase-like_dom_sf"/>
</dbReference>
<feature type="domain" description="Protein kinase" evidence="14">
    <location>
        <begin position="1"/>
        <end position="247"/>
    </location>
</feature>
<dbReference type="Pfam" id="PF00069">
    <property type="entry name" value="Pkinase"/>
    <property type="match status" value="1"/>
</dbReference>
<keyword evidence="8" id="KW-0418">Kinase</keyword>
<dbReference type="KEGG" id="rsz:130511937"/>
<evidence type="ECO:0000256" key="10">
    <source>
        <dbReference type="ARBA" id="ARBA00022989"/>
    </source>
</evidence>
<evidence type="ECO:0000256" key="7">
    <source>
        <dbReference type="ARBA" id="ARBA00022741"/>
    </source>
</evidence>
<dbReference type="PANTHER" id="PTHR47984:SF14">
    <property type="entry name" value="OS01G0323000 PROTEIN"/>
    <property type="match status" value="1"/>
</dbReference>
<dbReference type="InterPro" id="IPR052232">
    <property type="entry name" value="RLK_Ser/Thr-Kinase"/>
</dbReference>
<keyword evidence="6" id="KW-0812">Transmembrane</keyword>
<keyword evidence="9" id="KW-0067">ATP-binding</keyword>
<dbReference type="Gene3D" id="1.10.510.10">
    <property type="entry name" value="Transferase(Phosphotransferase) domain 1"/>
    <property type="match status" value="1"/>
</dbReference>
<keyword evidence="7" id="KW-0547">Nucleotide-binding</keyword>
<dbReference type="PROSITE" id="PS50011">
    <property type="entry name" value="PROTEIN_KINASE_DOM"/>
    <property type="match status" value="1"/>
</dbReference>
<keyword evidence="4" id="KW-0597">Phosphoprotein</keyword>